<dbReference type="EMBL" id="GL378355">
    <property type="protein sequence ID" value="EFJ45792.1"/>
    <property type="molecule type" value="Genomic_DNA"/>
</dbReference>
<evidence type="ECO:0000313" key="2">
    <source>
        <dbReference type="EMBL" id="EFJ45792.1"/>
    </source>
</evidence>
<organism evidence="3">
    <name type="scientific">Volvox carteri f. nagariensis</name>
    <dbReference type="NCBI Taxonomy" id="3068"/>
    <lineage>
        <taxon>Eukaryota</taxon>
        <taxon>Viridiplantae</taxon>
        <taxon>Chlorophyta</taxon>
        <taxon>core chlorophytes</taxon>
        <taxon>Chlorophyceae</taxon>
        <taxon>CS clade</taxon>
        <taxon>Chlamydomonadales</taxon>
        <taxon>Volvocaceae</taxon>
        <taxon>Volvox</taxon>
    </lineage>
</organism>
<dbReference type="Proteomes" id="UP000001058">
    <property type="component" value="Unassembled WGS sequence"/>
</dbReference>
<accession>D8U3A6</accession>
<evidence type="ECO:0000313" key="3">
    <source>
        <dbReference type="Proteomes" id="UP000001058"/>
    </source>
</evidence>
<sequence length="201" mass="22340">MQGDGDQAKMGTERGGQARANAKDQVGRQAEQSPSKHRVQQHPPPHPSKLAAEQPHTQAPRHGQQAGFAKPTDLSVLKMCCNHLIYGWARMPLGRAAAKEKKAGHARPLAPARQLRWRRSRGIAPPPPSGRGRVRRLRAGRQGAAGSQAQRGRRCHRCRFRQPQQTTHISSSTEEGGKDHEPRTSEKLLPRKECRRGREGR</sequence>
<proteinExistence type="predicted"/>
<dbReference type="KEGG" id="vcn:VOLCADRAFT_93873"/>
<dbReference type="RefSeq" id="XP_002953193.1">
    <property type="nucleotide sequence ID" value="XM_002953147.1"/>
</dbReference>
<gene>
    <name evidence="2" type="ORF">VOLCADRAFT_93873</name>
</gene>
<reference evidence="2 3" key="1">
    <citation type="journal article" date="2010" name="Science">
        <title>Genomic analysis of organismal complexity in the multicellular green alga Volvox carteri.</title>
        <authorList>
            <person name="Prochnik S.E."/>
            <person name="Umen J."/>
            <person name="Nedelcu A.M."/>
            <person name="Hallmann A."/>
            <person name="Miller S.M."/>
            <person name="Nishii I."/>
            <person name="Ferris P."/>
            <person name="Kuo A."/>
            <person name="Mitros T."/>
            <person name="Fritz-Laylin L.K."/>
            <person name="Hellsten U."/>
            <person name="Chapman J."/>
            <person name="Simakov O."/>
            <person name="Rensing S.A."/>
            <person name="Terry A."/>
            <person name="Pangilinan J."/>
            <person name="Kapitonov V."/>
            <person name="Jurka J."/>
            <person name="Salamov A."/>
            <person name="Shapiro H."/>
            <person name="Schmutz J."/>
            <person name="Grimwood J."/>
            <person name="Lindquist E."/>
            <person name="Lucas S."/>
            <person name="Grigoriev I.V."/>
            <person name="Schmitt R."/>
            <person name="Kirk D."/>
            <person name="Rokhsar D.S."/>
        </authorList>
    </citation>
    <scope>NUCLEOTIDE SEQUENCE [LARGE SCALE GENOMIC DNA]</scope>
    <source>
        <strain evidence="3">f. Nagariensis / Eve</strain>
    </source>
</reference>
<keyword evidence="3" id="KW-1185">Reference proteome</keyword>
<dbReference type="AlphaFoldDB" id="D8U3A6"/>
<dbReference type="InParanoid" id="D8U3A6"/>
<feature type="compositionally biased region" description="Basic residues" evidence="1">
    <location>
        <begin position="151"/>
        <end position="160"/>
    </location>
</feature>
<dbReference type="GeneID" id="9622128"/>
<name>D8U3A6_VOLCA</name>
<feature type="region of interest" description="Disordered" evidence="1">
    <location>
        <begin position="118"/>
        <end position="201"/>
    </location>
</feature>
<feature type="compositionally biased region" description="Basic and acidic residues" evidence="1">
    <location>
        <begin position="175"/>
        <end position="201"/>
    </location>
</feature>
<protein>
    <submittedName>
        <fullName evidence="2">Uncharacterized protein</fullName>
    </submittedName>
</protein>
<evidence type="ECO:0000256" key="1">
    <source>
        <dbReference type="SAM" id="MobiDB-lite"/>
    </source>
</evidence>
<feature type="compositionally biased region" description="Low complexity" evidence="1">
    <location>
        <begin position="140"/>
        <end position="150"/>
    </location>
</feature>
<feature type="region of interest" description="Disordered" evidence="1">
    <location>
        <begin position="1"/>
        <end position="69"/>
    </location>
</feature>